<dbReference type="SUPFAM" id="SSF51905">
    <property type="entry name" value="FAD/NAD(P)-binding domain"/>
    <property type="match status" value="1"/>
</dbReference>
<dbReference type="STRING" id="46177.SAMN05660976_05381"/>
<dbReference type="OrthoDB" id="3356051at2"/>
<dbReference type="InterPro" id="IPR051704">
    <property type="entry name" value="FAD_aromatic-hydroxylase"/>
</dbReference>
<protein>
    <submittedName>
        <fullName evidence="2">2-polyprenyl-6-methoxyphenol hydroxylase</fullName>
    </submittedName>
</protein>
<dbReference type="PANTHER" id="PTHR46865">
    <property type="entry name" value="OXIDOREDUCTASE-RELATED"/>
    <property type="match status" value="1"/>
</dbReference>
<feature type="domain" description="FAD-binding" evidence="1">
    <location>
        <begin position="2"/>
        <end position="321"/>
    </location>
</feature>
<evidence type="ECO:0000259" key="1">
    <source>
        <dbReference type="Pfam" id="PF01494"/>
    </source>
</evidence>
<evidence type="ECO:0000313" key="2">
    <source>
        <dbReference type="EMBL" id="SEM52643.1"/>
    </source>
</evidence>
<sequence length="410" mass="44394">MRVLISGASVAGPVLAHWLTRYGFEVTVVERAPALRKTGGHAIDLFRPAMEIVERMGVLDRVLAARTGTEWLTMHREGGRGPIELELRRVMAAVSDRHVEIMRDDLSEIFHDATKDDVAYVFGDSITSISDDGEVTFERGAPARFDLVVGADGLHSNVRGLVFGPESRYSAWIGAYLAVASVPNHLGLDGRMAGILGVGRMAGMYGAAHLDDARAVFLFRTPAPLDYHHRDVARQKELLRARFAGAGWEVPRLLEEVERASAFYFDSITQLRLDTWARGRVALVGDAGYCPGPAVGGSTSLAVVGAYVLAGELAAHGGDHARAFPAYHAEIGDYVRRSRTFAVSAARRIVPGSGLDLWTLAQTVRLVNHLPVAVTRGAAKLGAKGVRLHDSVRLKDYSAYERPRASAPPA</sequence>
<reference evidence="2 3" key="1">
    <citation type="submission" date="2016-10" db="EMBL/GenBank/DDBJ databases">
        <authorList>
            <person name="de Groot N.N."/>
        </authorList>
    </citation>
    <scope>NUCLEOTIDE SEQUENCE [LARGE SCALE GENOMIC DNA]</scope>
    <source>
        <strain evidence="2 3">DSM 43357</strain>
    </source>
</reference>
<dbReference type="AlphaFoldDB" id="A0A1H7Z316"/>
<dbReference type="Proteomes" id="UP000198953">
    <property type="component" value="Unassembled WGS sequence"/>
</dbReference>
<evidence type="ECO:0000313" key="3">
    <source>
        <dbReference type="Proteomes" id="UP000198953"/>
    </source>
</evidence>
<dbReference type="Gene3D" id="3.30.9.10">
    <property type="entry name" value="D-Amino Acid Oxidase, subunit A, domain 2"/>
    <property type="match status" value="1"/>
</dbReference>
<dbReference type="PANTHER" id="PTHR46865:SF2">
    <property type="entry name" value="MONOOXYGENASE"/>
    <property type="match status" value="1"/>
</dbReference>
<proteinExistence type="predicted"/>
<organism evidence="2 3">
    <name type="scientific">Nonomuraea pusilla</name>
    <dbReference type="NCBI Taxonomy" id="46177"/>
    <lineage>
        <taxon>Bacteria</taxon>
        <taxon>Bacillati</taxon>
        <taxon>Actinomycetota</taxon>
        <taxon>Actinomycetes</taxon>
        <taxon>Streptosporangiales</taxon>
        <taxon>Streptosporangiaceae</taxon>
        <taxon>Nonomuraea</taxon>
    </lineage>
</organism>
<dbReference type="Gene3D" id="3.50.50.60">
    <property type="entry name" value="FAD/NAD(P)-binding domain"/>
    <property type="match status" value="1"/>
</dbReference>
<dbReference type="InterPro" id="IPR002938">
    <property type="entry name" value="FAD-bd"/>
</dbReference>
<dbReference type="PRINTS" id="PR00420">
    <property type="entry name" value="RNGMNOXGNASE"/>
</dbReference>
<dbReference type="RefSeq" id="WP_091103499.1">
    <property type="nucleotide sequence ID" value="NZ_FOBF01000014.1"/>
</dbReference>
<name>A0A1H7Z316_9ACTN</name>
<dbReference type="Pfam" id="PF01494">
    <property type="entry name" value="FAD_binding_3"/>
    <property type="match status" value="1"/>
</dbReference>
<gene>
    <name evidence="2" type="ORF">SAMN05660976_05381</name>
</gene>
<dbReference type="InterPro" id="IPR036188">
    <property type="entry name" value="FAD/NAD-bd_sf"/>
</dbReference>
<dbReference type="EMBL" id="FOBF01000014">
    <property type="protein sequence ID" value="SEM52643.1"/>
    <property type="molecule type" value="Genomic_DNA"/>
</dbReference>
<dbReference type="GO" id="GO:0071949">
    <property type="term" value="F:FAD binding"/>
    <property type="evidence" value="ECO:0007669"/>
    <property type="project" value="InterPro"/>
</dbReference>
<accession>A0A1H7Z316</accession>
<keyword evidence="3" id="KW-1185">Reference proteome</keyword>